<feature type="region of interest" description="Disordered" evidence="3">
    <location>
        <begin position="1"/>
        <end position="44"/>
    </location>
</feature>
<gene>
    <name evidence="4" type="ORF">Cvel_14827</name>
</gene>
<evidence type="ECO:0000256" key="1">
    <source>
        <dbReference type="ARBA" id="ARBA00022676"/>
    </source>
</evidence>
<dbReference type="Pfam" id="PF00201">
    <property type="entry name" value="UDPGT"/>
    <property type="match status" value="1"/>
</dbReference>
<protein>
    <recommendedName>
        <fullName evidence="5">UDP-glycosyltransferases domain-containing protein</fullName>
    </recommendedName>
</protein>
<dbReference type="SUPFAM" id="SSF53756">
    <property type="entry name" value="UDP-Glycosyltransferase/glycogen phosphorylase"/>
    <property type="match status" value="1"/>
</dbReference>
<name>A0A0G4F274_9ALVE</name>
<accession>A0A0G4F274</accession>
<reference evidence="4" key="1">
    <citation type="submission" date="2014-11" db="EMBL/GenBank/DDBJ databases">
        <authorList>
            <person name="Otto D Thomas"/>
            <person name="Naeem Raeece"/>
        </authorList>
    </citation>
    <scope>NUCLEOTIDE SEQUENCE</scope>
</reference>
<keyword evidence="2" id="KW-0808">Transferase</keyword>
<evidence type="ECO:0000256" key="2">
    <source>
        <dbReference type="ARBA" id="ARBA00022679"/>
    </source>
</evidence>
<keyword evidence="1" id="KW-0328">Glycosyltransferase</keyword>
<dbReference type="VEuPathDB" id="CryptoDB:Cvel_14827"/>
<dbReference type="AlphaFoldDB" id="A0A0G4F274"/>
<dbReference type="PANTHER" id="PTHR48043:SF145">
    <property type="entry name" value="FI06409P-RELATED"/>
    <property type="match status" value="1"/>
</dbReference>
<feature type="compositionally biased region" description="Polar residues" evidence="3">
    <location>
        <begin position="1"/>
        <end position="10"/>
    </location>
</feature>
<evidence type="ECO:0008006" key="5">
    <source>
        <dbReference type="Google" id="ProtNLM"/>
    </source>
</evidence>
<dbReference type="CDD" id="cd03784">
    <property type="entry name" value="GT1_Gtf-like"/>
    <property type="match status" value="1"/>
</dbReference>
<dbReference type="GO" id="GO:0008194">
    <property type="term" value="F:UDP-glycosyltransferase activity"/>
    <property type="evidence" value="ECO:0007669"/>
    <property type="project" value="InterPro"/>
</dbReference>
<proteinExistence type="predicted"/>
<evidence type="ECO:0000256" key="3">
    <source>
        <dbReference type="SAM" id="MobiDB-lite"/>
    </source>
</evidence>
<dbReference type="EMBL" id="CDMZ01000078">
    <property type="protein sequence ID" value="CEM06134.1"/>
    <property type="molecule type" value="Genomic_DNA"/>
</dbReference>
<dbReference type="InterPro" id="IPR050271">
    <property type="entry name" value="UDP-glycosyltransferase"/>
</dbReference>
<dbReference type="InterPro" id="IPR002213">
    <property type="entry name" value="UDP_glucos_trans"/>
</dbReference>
<dbReference type="Gene3D" id="3.40.50.2000">
    <property type="entry name" value="Glycogen Phosphorylase B"/>
    <property type="match status" value="1"/>
</dbReference>
<feature type="compositionally biased region" description="Basic and acidic residues" evidence="3">
    <location>
        <begin position="11"/>
        <end position="21"/>
    </location>
</feature>
<organism evidence="4">
    <name type="scientific">Chromera velia CCMP2878</name>
    <dbReference type="NCBI Taxonomy" id="1169474"/>
    <lineage>
        <taxon>Eukaryota</taxon>
        <taxon>Sar</taxon>
        <taxon>Alveolata</taxon>
        <taxon>Colpodellida</taxon>
        <taxon>Chromeraceae</taxon>
        <taxon>Chromera</taxon>
    </lineage>
</organism>
<dbReference type="PANTHER" id="PTHR48043">
    <property type="entry name" value="EG:EG0003.4 PROTEIN-RELATED"/>
    <property type="match status" value="1"/>
</dbReference>
<sequence>MPEVYRSSNPRQERGGLEFLERTFSNSETDATQEDPSPRPSPSLNVLLVTSDLPSHPYAVAKLALLIDGGGHKVTVAAPPGKAAETVRDTVGVGSQETPAAGKAKISVLECGSAFAKEHINVRPVVDPHSWSAFFAGIRNPLPVAEQVNDLCDAQEEMYVLLKRLIPSFDIVVCIHSICNTVCDAVESLAIQTDSPPKPCVILSSLPYDPVTLLGFSRGWALPRTITALPHVATYPSSLSVSGGRHTLRGFATAVSQTFWKILDASLMEWAWMWSARRNDERRAYRGLPPRAKGWVGYMQRYPMLWMGGAPFCPADLPTPPNVTLVGGLDTGGLRGGNGWSSSSSRSLELGEDLSEWMYGGGEEDRKVLFVCFGTGTTLTPAEGRAVGVELVEALKGSGASVLWALRKTQAANLKPMLDEALGSPTRESDSKFWEYLGGVLRIEFDVPQIAILHSGRVVLFVSHLGFGSFTEAVGAGVPMLAYPSGLDQWANAERAKEMGVALAAPKGLIGLGPAVLSALKDVELRQRSREVAAAAYLSSLRGKSEVLRTIESIAEPARHVV</sequence>
<evidence type="ECO:0000313" key="4">
    <source>
        <dbReference type="EMBL" id="CEM06134.1"/>
    </source>
</evidence>